<proteinExistence type="predicted"/>
<sequence>MSRWRVRRHSGSGTRSLVSGDGDILIELQLRGPVEGSKDFAIVCSARSHLRGFCSRHHLFWAPEGGPGFQVPLTLEGCFTRAPAQLPLIWFIAFHGASLSSCGGPGVLAAGDVPLVPLSHRPANPGGCLPVPRCVPGIVVSQQLGPAFQSPSQFTAGPRHAVHPAWVHGGAVPRGMPPFWFPGCQISPRGPPPRGGPDQGTERLLVGRRPSRVSPSRPGGIPGEPLSRRRERRAVSAHGPRHGQRPLSQPPVPRSPLSGVQRGFAAGGPPLAAPTPLGQISEDPVFQAVRTPQLRVSATRYVRGAAGGIRGSARGPGQRRPTSSRGPRPEAQCRVFLVSHCTQSIHIRGQVVQQRPSRGSPALAAILAFGPRPANGVRPNHRSHQRGPSEMGRPRGQPARHLQIAKSW</sequence>
<organism evidence="2 3">
    <name type="scientific">Pleurodeles waltl</name>
    <name type="common">Iberian ribbed newt</name>
    <dbReference type="NCBI Taxonomy" id="8319"/>
    <lineage>
        <taxon>Eukaryota</taxon>
        <taxon>Metazoa</taxon>
        <taxon>Chordata</taxon>
        <taxon>Craniata</taxon>
        <taxon>Vertebrata</taxon>
        <taxon>Euteleostomi</taxon>
        <taxon>Amphibia</taxon>
        <taxon>Batrachia</taxon>
        <taxon>Caudata</taxon>
        <taxon>Salamandroidea</taxon>
        <taxon>Salamandridae</taxon>
        <taxon>Pleurodelinae</taxon>
        <taxon>Pleurodeles</taxon>
    </lineage>
</organism>
<reference evidence="2" key="1">
    <citation type="journal article" date="2022" name="bioRxiv">
        <title>Sequencing and chromosome-scale assembly of the giantPleurodeles waltlgenome.</title>
        <authorList>
            <person name="Brown T."/>
            <person name="Elewa A."/>
            <person name="Iarovenko S."/>
            <person name="Subramanian E."/>
            <person name="Araus A.J."/>
            <person name="Petzold A."/>
            <person name="Susuki M."/>
            <person name="Suzuki K.-i.T."/>
            <person name="Hayashi T."/>
            <person name="Toyoda A."/>
            <person name="Oliveira C."/>
            <person name="Osipova E."/>
            <person name="Leigh N.D."/>
            <person name="Simon A."/>
            <person name="Yun M.H."/>
        </authorList>
    </citation>
    <scope>NUCLEOTIDE SEQUENCE</scope>
    <source>
        <strain evidence="2">20211129_DDA</strain>
        <tissue evidence="2">Liver</tissue>
    </source>
</reference>
<feature type="region of interest" description="Disordered" evidence="1">
    <location>
        <begin position="183"/>
        <end position="279"/>
    </location>
</feature>
<feature type="region of interest" description="Disordered" evidence="1">
    <location>
        <begin position="305"/>
        <end position="330"/>
    </location>
</feature>
<evidence type="ECO:0000313" key="3">
    <source>
        <dbReference type="Proteomes" id="UP001066276"/>
    </source>
</evidence>
<feature type="compositionally biased region" description="Low complexity" evidence="1">
    <location>
        <begin position="263"/>
        <end position="278"/>
    </location>
</feature>
<comment type="caution">
    <text evidence="2">The sequence shown here is derived from an EMBL/GenBank/DDBJ whole genome shotgun (WGS) entry which is preliminary data.</text>
</comment>
<dbReference type="EMBL" id="JANPWB010000013">
    <property type="protein sequence ID" value="KAJ1103698.1"/>
    <property type="molecule type" value="Genomic_DNA"/>
</dbReference>
<name>A0AAV7MP18_PLEWA</name>
<evidence type="ECO:0000256" key="1">
    <source>
        <dbReference type="SAM" id="MobiDB-lite"/>
    </source>
</evidence>
<feature type="region of interest" description="Disordered" evidence="1">
    <location>
        <begin position="371"/>
        <end position="408"/>
    </location>
</feature>
<dbReference type="AlphaFoldDB" id="A0AAV7MP18"/>
<gene>
    <name evidence="2" type="ORF">NDU88_001119</name>
</gene>
<evidence type="ECO:0000313" key="2">
    <source>
        <dbReference type="EMBL" id="KAJ1103698.1"/>
    </source>
</evidence>
<protein>
    <submittedName>
        <fullName evidence="2">Uncharacterized protein</fullName>
    </submittedName>
</protein>
<accession>A0AAV7MP18</accession>
<keyword evidence="3" id="KW-1185">Reference proteome</keyword>
<dbReference type="Proteomes" id="UP001066276">
    <property type="component" value="Chromosome 9"/>
</dbReference>